<dbReference type="Proteomes" id="UP000651668">
    <property type="component" value="Unassembled WGS sequence"/>
</dbReference>
<dbReference type="GO" id="GO:0030295">
    <property type="term" value="F:protein kinase activator activity"/>
    <property type="evidence" value="ECO:0007669"/>
    <property type="project" value="TreeGrafter"/>
</dbReference>
<dbReference type="SMART" id="SM00388">
    <property type="entry name" value="HisKA"/>
    <property type="match status" value="1"/>
</dbReference>
<dbReference type="GO" id="GO:0005886">
    <property type="term" value="C:plasma membrane"/>
    <property type="evidence" value="ECO:0007669"/>
    <property type="project" value="UniProtKB-SubCell"/>
</dbReference>
<feature type="domain" description="HAMP" evidence="18">
    <location>
        <begin position="172"/>
        <end position="224"/>
    </location>
</feature>
<dbReference type="Gene3D" id="3.30.450.20">
    <property type="entry name" value="PAS domain"/>
    <property type="match status" value="1"/>
</dbReference>
<dbReference type="SMART" id="SM00304">
    <property type="entry name" value="HAMP"/>
    <property type="match status" value="1"/>
</dbReference>
<dbReference type="Pfam" id="PF00672">
    <property type="entry name" value="HAMP"/>
    <property type="match status" value="1"/>
</dbReference>
<dbReference type="EMBL" id="BMIL01000004">
    <property type="protein sequence ID" value="GGC61779.1"/>
    <property type="molecule type" value="Genomic_DNA"/>
</dbReference>
<keyword evidence="10 19" id="KW-0418">Kinase</keyword>
<dbReference type="SUPFAM" id="SSF55785">
    <property type="entry name" value="PYP-like sensor domain (PAS domain)"/>
    <property type="match status" value="1"/>
</dbReference>
<reference evidence="19" key="2">
    <citation type="submission" date="2020-09" db="EMBL/GenBank/DDBJ databases">
        <authorList>
            <person name="Sun Q."/>
            <person name="Zhou Y."/>
        </authorList>
    </citation>
    <scope>NUCLEOTIDE SEQUENCE</scope>
    <source>
        <strain evidence="19">CGMCC 1.15343</strain>
    </source>
</reference>
<dbReference type="GO" id="GO:0006355">
    <property type="term" value="P:regulation of DNA-templated transcription"/>
    <property type="evidence" value="ECO:0007669"/>
    <property type="project" value="InterPro"/>
</dbReference>
<evidence type="ECO:0000256" key="6">
    <source>
        <dbReference type="ARBA" id="ARBA00022553"/>
    </source>
</evidence>
<evidence type="ECO:0000256" key="8">
    <source>
        <dbReference type="ARBA" id="ARBA00022692"/>
    </source>
</evidence>
<accession>A0A916U6M8</accession>
<keyword evidence="8 15" id="KW-0812">Transmembrane</keyword>
<keyword evidence="12 15" id="KW-1133">Transmembrane helix</keyword>
<dbReference type="InterPro" id="IPR013767">
    <property type="entry name" value="PAS_fold"/>
</dbReference>
<dbReference type="SMART" id="SM00387">
    <property type="entry name" value="HATPase_c"/>
    <property type="match status" value="1"/>
</dbReference>
<keyword evidence="6" id="KW-0597">Phosphoprotein</keyword>
<dbReference type="PRINTS" id="PR00344">
    <property type="entry name" value="BCTRLSENSOR"/>
</dbReference>
<dbReference type="GO" id="GO:0000156">
    <property type="term" value="F:phosphorelay response regulator activity"/>
    <property type="evidence" value="ECO:0007669"/>
    <property type="project" value="TreeGrafter"/>
</dbReference>
<keyword evidence="11" id="KW-0067">ATP-binding</keyword>
<reference evidence="19" key="1">
    <citation type="journal article" date="2014" name="Int. J. Syst. Evol. Microbiol.">
        <title>Complete genome sequence of Corynebacterium casei LMG S-19264T (=DSM 44701T), isolated from a smear-ripened cheese.</title>
        <authorList>
            <consortium name="US DOE Joint Genome Institute (JGI-PGF)"/>
            <person name="Walter F."/>
            <person name="Albersmeier A."/>
            <person name="Kalinowski J."/>
            <person name="Ruckert C."/>
        </authorList>
    </citation>
    <scope>NUCLEOTIDE SEQUENCE</scope>
    <source>
        <strain evidence="19">CGMCC 1.15343</strain>
    </source>
</reference>
<gene>
    <name evidence="19" type="ORF">GCM10011387_14270</name>
</gene>
<dbReference type="FunFam" id="3.30.565.10:FF:000023">
    <property type="entry name" value="PAS domain-containing sensor histidine kinase"/>
    <property type="match status" value="1"/>
</dbReference>
<keyword evidence="5" id="KW-1003">Cell membrane</keyword>
<dbReference type="SMART" id="SM00091">
    <property type="entry name" value="PAS"/>
    <property type="match status" value="1"/>
</dbReference>
<dbReference type="RefSeq" id="WP_188626185.1">
    <property type="nucleotide sequence ID" value="NZ_BMIL01000004.1"/>
</dbReference>
<evidence type="ECO:0000313" key="20">
    <source>
        <dbReference type="Proteomes" id="UP000651668"/>
    </source>
</evidence>
<dbReference type="PROSITE" id="PS50109">
    <property type="entry name" value="HIS_KIN"/>
    <property type="match status" value="1"/>
</dbReference>
<evidence type="ECO:0000256" key="7">
    <source>
        <dbReference type="ARBA" id="ARBA00022679"/>
    </source>
</evidence>
<evidence type="ECO:0000256" key="4">
    <source>
        <dbReference type="ARBA" id="ARBA00012438"/>
    </source>
</evidence>
<sequence>MKIKTKLRLGFGFLFLVILFFGAISLYYMNRISISSKVILKDNYKSLRLSGSMRAILDDQTLPLSAGSKREFLALLEQERSNITEPGERKAVEHVSRAFEVLSNPAISPGDKADALKSARQQLRRIDQLNMAAISSKNDAALAGVEKAAGYLIFAASICFLVLFSFMLNFPGFVANPLREFSEAIKGISRQNYKQQLQFSSTDEFAELAQEFNTMARHLNKWENSNLAKLQSEKRRIEAIIEQINDAIVGLDEHRKVLFINKVACSLLNMDKADVMGQNVNALMAKNDLLKKILNAEAEDKNFTIYADHKTSYFQLEKSLIHVPAFSPGDEAITEANIAAGEVYVLRNITPFKELDEAKTNFIATVSHELKTPISAIKMSVSILEDERVGTMNAEQKEMVQHIADDCGRLLKITSALLDLAQVETGNLQLSFRKTAPATIVNYAIDALRFQADQREIQLELHAAPTLALVNVDVEKTAWVLINFLTNALRYSTNRSRVVLEIQQSGDDVVFSVRDFGQGIPDQYQERLFERYFQVPTDGRNKSGSGLGLAISKDFIEAQGGTIWVESSVGEGSRFCFQLPGVGAA</sequence>
<feature type="transmembrane region" description="Helical" evidence="15">
    <location>
        <begin position="148"/>
        <end position="170"/>
    </location>
</feature>
<evidence type="ECO:0000256" key="9">
    <source>
        <dbReference type="ARBA" id="ARBA00022741"/>
    </source>
</evidence>
<evidence type="ECO:0000256" key="5">
    <source>
        <dbReference type="ARBA" id="ARBA00022475"/>
    </source>
</evidence>
<dbReference type="PANTHER" id="PTHR42878">
    <property type="entry name" value="TWO-COMPONENT HISTIDINE KINASE"/>
    <property type="match status" value="1"/>
</dbReference>
<feature type="transmembrane region" description="Helical" evidence="15">
    <location>
        <begin position="7"/>
        <end position="28"/>
    </location>
</feature>
<dbReference type="PROSITE" id="PS50112">
    <property type="entry name" value="PAS"/>
    <property type="match status" value="1"/>
</dbReference>
<dbReference type="EC" id="2.7.13.3" evidence="4"/>
<evidence type="ECO:0000256" key="11">
    <source>
        <dbReference type="ARBA" id="ARBA00022840"/>
    </source>
</evidence>
<evidence type="ECO:0000313" key="19">
    <source>
        <dbReference type="EMBL" id="GGC61779.1"/>
    </source>
</evidence>
<dbReference type="CDD" id="cd00075">
    <property type="entry name" value="HATPase"/>
    <property type="match status" value="1"/>
</dbReference>
<dbReference type="InterPro" id="IPR003594">
    <property type="entry name" value="HATPase_dom"/>
</dbReference>
<dbReference type="PROSITE" id="PS50885">
    <property type="entry name" value="HAMP"/>
    <property type="match status" value="1"/>
</dbReference>
<keyword evidence="9" id="KW-0547">Nucleotide-binding</keyword>
<organism evidence="19 20">
    <name type="scientific">Pedobacter quisquiliarum</name>
    <dbReference type="NCBI Taxonomy" id="1834438"/>
    <lineage>
        <taxon>Bacteria</taxon>
        <taxon>Pseudomonadati</taxon>
        <taxon>Bacteroidota</taxon>
        <taxon>Sphingobacteriia</taxon>
        <taxon>Sphingobacteriales</taxon>
        <taxon>Sphingobacteriaceae</taxon>
        <taxon>Pedobacter</taxon>
    </lineage>
</organism>
<comment type="subcellular location">
    <subcellularLocation>
        <location evidence="3">Cell membrane</location>
    </subcellularLocation>
    <subcellularLocation>
        <location evidence="2">Membrane</location>
        <topology evidence="2">Multi-pass membrane protein</topology>
    </subcellularLocation>
</comment>
<dbReference type="Gene3D" id="1.10.287.130">
    <property type="match status" value="1"/>
</dbReference>
<dbReference type="InterPro" id="IPR036097">
    <property type="entry name" value="HisK_dim/P_sf"/>
</dbReference>
<evidence type="ECO:0000259" key="17">
    <source>
        <dbReference type="PROSITE" id="PS50112"/>
    </source>
</evidence>
<dbReference type="Pfam" id="PF02518">
    <property type="entry name" value="HATPase_c"/>
    <property type="match status" value="1"/>
</dbReference>
<dbReference type="InterPro" id="IPR004358">
    <property type="entry name" value="Sig_transdc_His_kin-like_C"/>
</dbReference>
<dbReference type="Pfam" id="PF00512">
    <property type="entry name" value="HisKA"/>
    <property type="match status" value="1"/>
</dbReference>
<dbReference type="InterPro" id="IPR035965">
    <property type="entry name" value="PAS-like_dom_sf"/>
</dbReference>
<keyword evidence="20" id="KW-1185">Reference proteome</keyword>
<evidence type="ECO:0000256" key="14">
    <source>
        <dbReference type="ARBA" id="ARBA00023136"/>
    </source>
</evidence>
<keyword evidence="14 15" id="KW-0472">Membrane</keyword>
<dbReference type="AlphaFoldDB" id="A0A916U6M8"/>
<evidence type="ECO:0000259" key="18">
    <source>
        <dbReference type="PROSITE" id="PS50885"/>
    </source>
</evidence>
<keyword evidence="7" id="KW-0808">Transferase</keyword>
<dbReference type="GO" id="GO:0000155">
    <property type="term" value="F:phosphorelay sensor kinase activity"/>
    <property type="evidence" value="ECO:0007669"/>
    <property type="project" value="InterPro"/>
</dbReference>
<feature type="domain" description="PAS" evidence="17">
    <location>
        <begin position="233"/>
        <end position="279"/>
    </location>
</feature>
<dbReference type="GO" id="GO:0005524">
    <property type="term" value="F:ATP binding"/>
    <property type="evidence" value="ECO:0007669"/>
    <property type="project" value="UniProtKB-KW"/>
</dbReference>
<dbReference type="SUPFAM" id="SSF55874">
    <property type="entry name" value="ATPase domain of HSP90 chaperone/DNA topoisomerase II/histidine kinase"/>
    <property type="match status" value="1"/>
</dbReference>
<evidence type="ECO:0000256" key="15">
    <source>
        <dbReference type="SAM" id="Phobius"/>
    </source>
</evidence>
<evidence type="ECO:0000256" key="13">
    <source>
        <dbReference type="ARBA" id="ARBA00023012"/>
    </source>
</evidence>
<dbReference type="InterPro" id="IPR036890">
    <property type="entry name" value="HATPase_C_sf"/>
</dbReference>
<dbReference type="InterPro" id="IPR005467">
    <property type="entry name" value="His_kinase_dom"/>
</dbReference>
<evidence type="ECO:0000259" key="16">
    <source>
        <dbReference type="PROSITE" id="PS50109"/>
    </source>
</evidence>
<dbReference type="Pfam" id="PF00989">
    <property type="entry name" value="PAS"/>
    <property type="match status" value="1"/>
</dbReference>
<dbReference type="InterPro" id="IPR000014">
    <property type="entry name" value="PAS"/>
</dbReference>
<evidence type="ECO:0000256" key="10">
    <source>
        <dbReference type="ARBA" id="ARBA00022777"/>
    </source>
</evidence>
<dbReference type="SUPFAM" id="SSF47384">
    <property type="entry name" value="Homodimeric domain of signal transducing histidine kinase"/>
    <property type="match status" value="1"/>
</dbReference>
<evidence type="ECO:0000256" key="1">
    <source>
        <dbReference type="ARBA" id="ARBA00000085"/>
    </source>
</evidence>
<dbReference type="Gene3D" id="6.10.340.10">
    <property type="match status" value="1"/>
</dbReference>
<dbReference type="NCBIfam" id="TIGR00229">
    <property type="entry name" value="sensory_box"/>
    <property type="match status" value="1"/>
</dbReference>
<protein>
    <recommendedName>
        <fullName evidence="4">histidine kinase</fullName>
        <ecNumber evidence="4">2.7.13.3</ecNumber>
    </recommendedName>
</protein>
<dbReference type="InterPro" id="IPR050351">
    <property type="entry name" value="BphY/WalK/GraS-like"/>
</dbReference>
<dbReference type="InterPro" id="IPR003660">
    <property type="entry name" value="HAMP_dom"/>
</dbReference>
<dbReference type="SUPFAM" id="SSF158472">
    <property type="entry name" value="HAMP domain-like"/>
    <property type="match status" value="1"/>
</dbReference>
<evidence type="ECO:0000256" key="12">
    <source>
        <dbReference type="ARBA" id="ARBA00022989"/>
    </source>
</evidence>
<dbReference type="InterPro" id="IPR003661">
    <property type="entry name" value="HisK_dim/P_dom"/>
</dbReference>
<keyword evidence="13" id="KW-0902">Two-component regulatory system</keyword>
<dbReference type="Gene3D" id="3.30.565.10">
    <property type="entry name" value="Histidine kinase-like ATPase, C-terminal domain"/>
    <property type="match status" value="1"/>
</dbReference>
<dbReference type="CDD" id="cd00130">
    <property type="entry name" value="PAS"/>
    <property type="match status" value="1"/>
</dbReference>
<comment type="catalytic activity">
    <reaction evidence="1">
        <text>ATP + protein L-histidine = ADP + protein N-phospho-L-histidine.</text>
        <dbReference type="EC" id="2.7.13.3"/>
    </reaction>
</comment>
<comment type="caution">
    <text evidence="19">The sequence shown here is derived from an EMBL/GenBank/DDBJ whole genome shotgun (WGS) entry which is preliminary data.</text>
</comment>
<evidence type="ECO:0000256" key="3">
    <source>
        <dbReference type="ARBA" id="ARBA00004236"/>
    </source>
</evidence>
<evidence type="ECO:0000256" key="2">
    <source>
        <dbReference type="ARBA" id="ARBA00004141"/>
    </source>
</evidence>
<dbReference type="GO" id="GO:0007234">
    <property type="term" value="P:osmosensory signaling via phosphorelay pathway"/>
    <property type="evidence" value="ECO:0007669"/>
    <property type="project" value="TreeGrafter"/>
</dbReference>
<proteinExistence type="predicted"/>
<feature type="domain" description="Histidine kinase" evidence="16">
    <location>
        <begin position="365"/>
        <end position="583"/>
    </location>
</feature>
<dbReference type="CDD" id="cd06225">
    <property type="entry name" value="HAMP"/>
    <property type="match status" value="1"/>
</dbReference>
<name>A0A916U6M8_9SPHI</name>
<dbReference type="CDD" id="cd00082">
    <property type="entry name" value="HisKA"/>
    <property type="match status" value="1"/>
</dbReference>
<dbReference type="PANTHER" id="PTHR42878:SF7">
    <property type="entry name" value="SENSOR HISTIDINE KINASE GLRK"/>
    <property type="match status" value="1"/>
</dbReference>